<evidence type="ECO:0000256" key="2">
    <source>
        <dbReference type="ARBA" id="ARBA00022801"/>
    </source>
</evidence>
<dbReference type="InterPro" id="IPR000917">
    <property type="entry name" value="Sulfatase_N"/>
</dbReference>
<dbReference type="GO" id="GO:0004065">
    <property type="term" value="F:arylsulfatase activity"/>
    <property type="evidence" value="ECO:0007669"/>
    <property type="project" value="UniProtKB-EC"/>
</dbReference>
<dbReference type="Proteomes" id="UP000317178">
    <property type="component" value="Chromosome"/>
</dbReference>
<comment type="similarity">
    <text evidence="1">Belongs to the sulfatase family.</text>
</comment>
<sequence precursor="true">MSQLGFKSILNRFSFLCKMVCFSVLASPSLKVTELQAEEANTLPNVVIVFTDDQGYADLGCFGAEGFETPHIDQLAADGRIFTNFYVAQAVCSASRAALLSGCYPNRIGIRGALGPGRKDGINPEETLLPEIFKQRGYSTAHFGKWHLGDAPEFLPTRHGFDEYFGIPYSNDMWPKHPTAGDRYPPLPLIEDEKVVELNPDQSQLTKRYTEHAIDFIERNQKQPFFLYLAHSMPHVPIFASEKFAGTTERGLYGDVISEIDWSVGQIQETLKRLQLDQNTIVIFTSDNGPWLSYGPHGGSAHPLREGKGTAWEGGVRVPCVMSWPGHIPSGTTCHELAATIDILPTLTGIVGADLPEEKIDGLNILPLLLDEPEARTPHEVYYYYWVNELHAVRSGPWKLHFPHSYRHVLVHGEEGLPGKQNYPKTELELYNLDEDISESHNVLDQHPEIVQKLKKYADAARADLGDQLQKVQGANVRGLKLTK</sequence>
<protein>
    <submittedName>
        <fullName evidence="5">Arylsulfatase</fullName>
        <ecNumber evidence="5">3.1.6.1</ecNumber>
    </submittedName>
</protein>
<dbReference type="Gene3D" id="3.40.720.10">
    <property type="entry name" value="Alkaline Phosphatase, subunit A"/>
    <property type="match status" value="1"/>
</dbReference>
<feature type="chain" id="PRO_5021734373" evidence="3">
    <location>
        <begin position="27"/>
        <end position="484"/>
    </location>
</feature>
<dbReference type="AlphaFoldDB" id="A0A518CNT3"/>
<dbReference type="InterPro" id="IPR017850">
    <property type="entry name" value="Alkaline_phosphatase_core_sf"/>
</dbReference>
<dbReference type="KEGG" id="plon:Pla110_26180"/>
<keyword evidence="3" id="KW-0732">Signal</keyword>
<dbReference type="RefSeq" id="WP_144996114.1">
    <property type="nucleotide sequence ID" value="NZ_CP036281.1"/>
</dbReference>
<keyword evidence="6" id="KW-1185">Reference proteome</keyword>
<dbReference type="InterPro" id="IPR050738">
    <property type="entry name" value="Sulfatase"/>
</dbReference>
<dbReference type="EC" id="3.1.6.1" evidence="5"/>
<dbReference type="EMBL" id="CP036281">
    <property type="protein sequence ID" value="QDU80882.1"/>
    <property type="molecule type" value="Genomic_DNA"/>
</dbReference>
<dbReference type="CDD" id="cd16026">
    <property type="entry name" value="GALNS_like"/>
    <property type="match status" value="1"/>
</dbReference>
<dbReference type="PANTHER" id="PTHR42693">
    <property type="entry name" value="ARYLSULFATASE FAMILY MEMBER"/>
    <property type="match status" value="1"/>
</dbReference>
<gene>
    <name evidence="5" type="primary">atsA_17</name>
    <name evidence="5" type="ORF">Pla110_26180</name>
</gene>
<reference evidence="5 6" key="1">
    <citation type="submission" date="2019-02" db="EMBL/GenBank/DDBJ databases">
        <title>Deep-cultivation of Planctomycetes and their phenomic and genomic characterization uncovers novel biology.</title>
        <authorList>
            <person name="Wiegand S."/>
            <person name="Jogler M."/>
            <person name="Boedeker C."/>
            <person name="Pinto D."/>
            <person name="Vollmers J."/>
            <person name="Rivas-Marin E."/>
            <person name="Kohn T."/>
            <person name="Peeters S.H."/>
            <person name="Heuer A."/>
            <person name="Rast P."/>
            <person name="Oberbeckmann S."/>
            <person name="Bunk B."/>
            <person name="Jeske O."/>
            <person name="Meyerdierks A."/>
            <person name="Storesund J.E."/>
            <person name="Kallscheuer N."/>
            <person name="Luecker S."/>
            <person name="Lage O.M."/>
            <person name="Pohl T."/>
            <person name="Merkel B.J."/>
            <person name="Hornburger P."/>
            <person name="Mueller R.-W."/>
            <person name="Bruemmer F."/>
            <person name="Labrenz M."/>
            <person name="Spormann A.M."/>
            <person name="Op den Camp H."/>
            <person name="Overmann J."/>
            <person name="Amann R."/>
            <person name="Jetten M.S.M."/>
            <person name="Mascher T."/>
            <person name="Medema M.H."/>
            <person name="Devos D.P."/>
            <person name="Kaster A.-K."/>
            <person name="Ovreas L."/>
            <person name="Rohde M."/>
            <person name="Galperin M.Y."/>
            <person name="Jogler C."/>
        </authorList>
    </citation>
    <scope>NUCLEOTIDE SEQUENCE [LARGE SCALE GENOMIC DNA]</scope>
    <source>
        <strain evidence="5 6">Pla110</strain>
    </source>
</reference>
<dbReference type="Pfam" id="PF00884">
    <property type="entry name" value="Sulfatase"/>
    <property type="match status" value="1"/>
</dbReference>
<evidence type="ECO:0000256" key="1">
    <source>
        <dbReference type="ARBA" id="ARBA00008779"/>
    </source>
</evidence>
<evidence type="ECO:0000259" key="4">
    <source>
        <dbReference type="Pfam" id="PF00884"/>
    </source>
</evidence>
<evidence type="ECO:0000313" key="5">
    <source>
        <dbReference type="EMBL" id="QDU80882.1"/>
    </source>
</evidence>
<feature type="signal peptide" evidence="3">
    <location>
        <begin position="1"/>
        <end position="26"/>
    </location>
</feature>
<dbReference type="Pfam" id="PF14707">
    <property type="entry name" value="Sulfatase_C"/>
    <property type="match status" value="1"/>
</dbReference>
<dbReference type="SUPFAM" id="SSF53649">
    <property type="entry name" value="Alkaline phosphatase-like"/>
    <property type="match status" value="1"/>
</dbReference>
<evidence type="ECO:0000313" key="6">
    <source>
        <dbReference type="Proteomes" id="UP000317178"/>
    </source>
</evidence>
<evidence type="ECO:0000256" key="3">
    <source>
        <dbReference type="SAM" id="SignalP"/>
    </source>
</evidence>
<proteinExistence type="inferred from homology"/>
<dbReference type="PANTHER" id="PTHR42693:SF53">
    <property type="entry name" value="ENDO-4-O-SULFATASE"/>
    <property type="match status" value="1"/>
</dbReference>
<dbReference type="Gene3D" id="3.30.1120.10">
    <property type="match status" value="1"/>
</dbReference>
<feature type="domain" description="Sulfatase N-terminal" evidence="4">
    <location>
        <begin position="44"/>
        <end position="352"/>
    </location>
</feature>
<keyword evidence="2 5" id="KW-0378">Hydrolase</keyword>
<accession>A0A518CNT3</accession>
<name>A0A518CNT3_9PLAN</name>
<dbReference type="OrthoDB" id="9783154at2"/>
<organism evidence="5 6">
    <name type="scientific">Polystyrenella longa</name>
    <dbReference type="NCBI Taxonomy" id="2528007"/>
    <lineage>
        <taxon>Bacteria</taxon>
        <taxon>Pseudomonadati</taxon>
        <taxon>Planctomycetota</taxon>
        <taxon>Planctomycetia</taxon>
        <taxon>Planctomycetales</taxon>
        <taxon>Planctomycetaceae</taxon>
        <taxon>Polystyrenella</taxon>
    </lineage>
</organism>